<protein>
    <submittedName>
        <fullName evidence="7">Sulfate transporter</fullName>
    </submittedName>
</protein>
<keyword evidence="8" id="KW-1185">Reference proteome</keyword>
<comment type="subcellular location">
    <subcellularLocation>
        <location evidence="1">Membrane</location>
        <topology evidence="1">Multi-pass membrane protein</topology>
    </subcellularLocation>
</comment>
<feature type="transmembrane region" description="Helical" evidence="5">
    <location>
        <begin position="276"/>
        <end position="293"/>
    </location>
</feature>
<dbReference type="InterPro" id="IPR036513">
    <property type="entry name" value="STAS_dom_sf"/>
</dbReference>
<feature type="transmembrane region" description="Helical" evidence="5">
    <location>
        <begin position="407"/>
        <end position="435"/>
    </location>
</feature>
<feature type="transmembrane region" description="Helical" evidence="5">
    <location>
        <begin position="205"/>
        <end position="223"/>
    </location>
</feature>
<reference evidence="7 8" key="1">
    <citation type="submission" date="2016-03" db="EMBL/GenBank/DDBJ databases">
        <authorList>
            <person name="Ploux O."/>
        </authorList>
    </citation>
    <scope>NUCLEOTIDE SEQUENCE [LARGE SCALE GENOMIC DNA]</scope>
    <source>
        <strain evidence="7 8">R-45370</strain>
    </source>
</reference>
<feature type="transmembrane region" description="Helical" evidence="5">
    <location>
        <begin position="68"/>
        <end position="88"/>
    </location>
</feature>
<evidence type="ECO:0000259" key="6">
    <source>
        <dbReference type="PROSITE" id="PS50801"/>
    </source>
</evidence>
<evidence type="ECO:0000256" key="2">
    <source>
        <dbReference type="ARBA" id="ARBA00022692"/>
    </source>
</evidence>
<feature type="transmembrane region" description="Helical" evidence="5">
    <location>
        <begin position="181"/>
        <end position="198"/>
    </location>
</feature>
<dbReference type="PROSITE" id="PS50801">
    <property type="entry name" value="STAS"/>
    <property type="match status" value="1"/>
</dbReference>
<gene>
    <name evidence="7" type="ORF">A1359_13860</name>
</gene>
<dbReference type="PANTHER" id="PTHR11814">
    <property type="entry name" value="SULFATE TRANSPORTER"/>
    <property type="match status" value="1"/>
</dbReference>
<evidence type="ECO:0000256" key="3">
    <source>
        <dbReference type="ARBA" id="ARBA00022989"/>
    </source>
</evidence>
<keyword evidence="2 5" id="KW-0812">Transmembrane</keyword>
<dbReference type="InterPro" id="IPR011547">
    <property type="entry name" value="SLC26A/SulP_dom"/>
</dbReference>
<dbReference type="EMBL" id="LUUI01000130">
    <property type="protein sequence ID" value="OAI12211.1"/>
    <property type="molecule type" value="Genomic_DNA"/>
</dbReference>
<keyword evidence="4 5" id="KW-0472">Membrane</keyword>
<comment type="caution">
    <text evidence="7">The sequence shown here is derived from an EMBL/GenBank/DDBJ whole genome shotgun (WGS) entry which is preliminary data.</text>
</comment>
<feature type="transmembrane region" description="Helical" evidence="5">
    <location>
        <begin position="374"/>
        <end position="392"/>
    </location>
</feature>
<feature type="transmembrane region" description="Helical" evidence="5">
    <location>
        <begin position="24"/>
        <end position="47"/>
    </location>
</feature>
<dbReference type="GO" id="GO:0055085">
    <property type="term" value="P:transmembrane transport"/>
    <property type="evidence" value="ECO:0007669"/>
    <property type="project" value="InterPro"/>
</dbReference>
<feature type="domain" description="STAS" evidence="6">
    <location>
        <begin position="451"/>
        <end position="546"/>
    </location>
</feature>
<dbReference type="InterPro" id="IPR001902">
    <property type="entry name" value="SLC26A/SulP_fam"/>
</dbReference>
<evidence type="ECO:0000256" key="1">
    <source>
        <dbReference type="ARBA" id="ARBA00004141"/>
    </source>
</evidence>
<accession>A0A177N2Y2</accession>
<dbReference type="STRING" id="980561.A1359_13860"/>
<feature type="transmembrane region" description="Helical" evidence="5">
    <location>
        <begin position="100"/>
        <end position="120"/>
    </location>
</feature>
<evidence type="ECO:0000256" key="5">
    <source>
        <dbReference type="SAM" id="Phobius"/>
    </source>
</evidence>
<dbReference type="AlphaFoldDB" id="A0A177N2Y2"/>
<dbReference type="InterPro" id="IPR002645">
    <property type="entry name" value="STAS_dom"/>
</dbReference>
<dbReference type="Pfam" id="PF00916">
    <property type="entry name" value="Sulfate_transp"/>
    <property type="match status" value="1"/>
</dbReference>
<organism evidence="7 8">
    <name type="scientific">Methylomonas lenta</name>
    <dbReference type="NCBI Taxonomy" id="980561"/>
    <lineage>
        <taxon>Bacteria</taxon>
        <taxon>Pseudomonadati</taxon>
        <taxon>Pseudomonadota</taxon>
        <taxon>Gammaproteobacteria</taxon>
        <taxon>Methylococcales</taxon>
        <taxon>Methylococcaceae</taxon>
        <taxon>Methylomonas</taxon>
    </lineage>
</organism>
<name>A0A177N2Y2_9GAMM</name>
<evidence type="ECO:0000313" key="7">
    <source>
        <dbReference type="EMBL" id="OAI12211.1"/>
    </source>
</evidence>
<proteinExistence type="predicted"/>
<dbReference type="OrthoDB" id="9769739at2"/>
<evidence type="ECO:0000256" key="4">
    <source>
        <dbReference type="ARBA" id="ARBA00023136"/>
    </source>
</evidence>
<dbReference type="RefSeq" id="WP_066985349.1">
    <property type="nucleotide sequence ID" value="NZ_LUUI01000130.1"/>
</dbReference>
<keyword evidence="3 5" id="KW-1133">Transmembrane helix</keyword>
<feature type="transmembrane region" description="Helical" evidence="5">
    <location>
        <begin position="346"/>
        <end position="367"/>
    </location>
</feature>
<evidence type="ECO:0000313" key="8">
    <source>
        <dbReference type="Proteomes" id="UP000078476"/>
    </source>
</evidence>
<dbReference type="Proteomes" id="UP000078476">
    <property type="component" value="Unassembled WGS sequence"/>
</dbReference>
<dbReference type="Gene3D" id="3.30.750.24">
    <property type="entry name" value="STAS domain"/>
    <property type="match status" value="1"/>
</dbReference>
<feature type="transmembrane region" description="Helical" evidence="5">
    <location>
        <begin position="127"/>
        <end position="147"/>
    </location>
</feature>
<feature type="transmembrane region" description="Helical" evidence="5">
    <location>
        <begin position="314"/>
        <end position="334"/>
    </location>
</feature>
<dbReference type="GO" id="GO:0016020">
    <property type="term" value="C:membrane"/>
    <property type="evidence" value="ECO:0007669"/>
    <property type="project" value="UniProtKB-SubCell"/>
</dbReference>
<dbReference type="SUPFAM" id="SSF52091">
    <property type="entry name" value="SpoIIaa-like"/>
    <property type="match status" value="1"/>
</dbReference>
<sequence>MDFSKSGTPKTGFDGLVENWRSDLLSGFLVFLIALPLCLGIAMASGFPPMAGIISAIIGGLLVSRISGSFVTINGPAAGLIVVIVDAVQSLGQGDAMAGYRYTLAAIVIASILQVLMGVFKAGKLSAFFPSSVVHGMLAAIGIIIMAKQFHTLLGVKPAAQSLFGTIAEIPFSIMNMNPEVSLIGLLGLGLLIAWSLIKNPLLKMIPAPLLVVLLGLALGQYFDLDHIHKYLFLPDAEILPHHEFTIGPTFLVAVPENFMAGFYFPDFSKIASYEFWLAVVAICLVGSLESLLSAAAVDKLDIYKRDSNLNRDLTAVGVGNILSGLVGGLPMIAEIVRSSANVNNGAKTCWANFFHGVFLLIFVALFPRLIHEIPLSSLAALLVFTGFRLASPKEFAKTLEVGLDNFVIFVVTILGVLATDLLIGVAIGIAVKLLMHFARGLKLGNLFSMAYEVKQTDPDTYRIRVSGAAVFSNIISLKSLLADFPKAKNIYFDLSAAELIDHTVMEFIHHFTEEHNQAGGQCEIVGLDRHHAYSSHHLASRRKRS</sequence>